<dbReference type="AlphaFoldDB" id="A0A3A1WQ18"/>
<dbReference type="RefSeq" id="WP_119538148.1">
    <property type="nucleotide sequence ID" value="NZ_QYRN01000001.1"/>
</dbReference>
<organism evidence="1 2">
    <name type="scientific">Aureimonas flava</name>
    <dbReference type="NCBI Taxonomy" id="2320271"/>
    <lineage>
        <taxon>Bacteria</taxon>
        <taxon>Pseudomonadati</taxon>
        <taxon>Pseudomonadota</taxon>
        <taxon>Alphaproteobacteria</taxon>
        <taxon>Hyphomicrobiales</taxon>
        <taxon>Aurantimonadaceae</taxon>
        <taxon>Aureimonas</taxon>
    </lineage>
</organism>
<gene>
    <name evidence="1" type="ORF">D3218_01650</name>
</gene>
<sequence>MANYLDANSDERLMVEHHRHDGSGMIPVAADGMLDAMVSARCINGYALSSPLPVADYVVGLKLLGNRFSVFRDSRGHQRVGVILPVDERPASWARHERAIEAAFGIHSSRADELVEFLLERDGEAL</sequence>
<proteinExistence type="predicted"/>
<dbReference type="OrthoDB" id="7908508at2"/>
<reference evidence="2" key="1">
    <citation type="submission" date="2018-09" db="EMBL/GenBank/DDBJ databases">
        <authorList>
            <person name="Tuo L."/>
        </authorList>
    </citation>
    <scope>NUCLEOTIDE SEQUENCE [LARGE SCALE GENOMIC DNA]</scope>
    <source>
        <strain evidence="2">M2BS4Y-1</strain>
    </source>
</reference>
<comment type="caution">
    <text evidence="1">The sequence shown here is derived from an EMBL/GenBank/DDBJ whole genome shotgun (WGS) entry which is preliminary data.</text>
</comment>
<evidence type="ECO:0000313" key="1">
    <source>
        <dbReference type="EMBL" id="RIY03490.1"/>
    </source>
</evidence>
<dbReference type="Proteomes" id="UP000265750">
    <property type="component" value="Unassembled WGS sequence"/>
</dbReference>
<name>A0A3A1WQ18_9HYPH</name>
<dbReference type="EMBL" id="QYRN01000001">
    <property type="protein sequence ID" value="RIY03490.1"/>
    <property type="molecule type" value="Genomic_DNA"/>
</dbReference>
<evidence type="ECO:0000313" key="2">
    <source>
        <dbReference type="Proteomes" id="UP000265750"/>
    </source>
</evidence>
<keyword evidence="2" id="KW-1185">Reference proteome</keyword>
<accession>A0A3A1WQ18</accession>
<protein>
    <submittedName>
        <fullName evidence="1">Uncharacterized protein</fullName>
    </submittedName>
</protein>